<feature type="region of interest" description="Disordered" evidence="1">
    <location>
        <begin position="282"/>
        <end position="345"/>
    </location>
</feature>
<evidence type="ECO:0000259" key="2">
    <source>
        <dbReference type="Pfam" id="PF13472"/>
    </source>
</evidence>
<dbReference type="InterPro" id="IPR036514">
    <property type="entry name" value="SGNH_hydro_sf"/>
</dbReference>
<evidence type="ECO:0000313" key="4">
    <source>
        <dbReference type="Proteomes" id="UP000004217"/>
    </source>
</evidence>
<dbReference type="Gene3D" id="3.40.50.1110">
    <property type="entry name" value="SGNH hydrolase"/>
    <property type="match status" value="1"/>
</dbReference>
<dbReference type="Pfam" id="PF13472">
    <property type="entry name" value="Lipase_GDSL_2"/>
    <property type="match status" value="1"/>
</dbReference>
<gene>
    <name evidence="3" type="ORF">SZN_18451</name>
</gene>
<proteinExistence type="predicted"/>
<name>G2GDW2_9ACTN</name>
<dbReference type="SUPFAM" id="SSF52266">
    <property type="entry name" value="SGNH hydrolase"/>
    <property type="match status" value="1"/>
</dbReference>
<evidence type="ECO:0000313" key="3">
    <source>
        <dbReference type="EMBL" id="EGX58321.1"/>
    </source>
</evidence>
<dbReference type="PATRIC" id="fig|700597.3.peg.3623"/>
<evidence type="ECO:0000256" key="1">
    <source>
        <dbReference type="SAM" id="MobiDB-lite"/>
    </source>
</evidence>
<reference evidence="3 4" key="1">
    <citation type="submission" date="2011-08" db="EMBL/GenBank/DDBJ databases">
        <authorList>
            <person name="Lin Y."/>
            <person name="Hao X."/>
            <person name="Johnstone L."/>
            <person name="Miller S.J."/>
            <person name="Wei G."/>
            <person name="Rensing C."/>
        </authorList>
    </citation>
    <scope>NUCLEOTIDE SEQUENCE [LARGE SCALE GENOMIC DNA]</scope>
    <source>
        <strain evidence="3 4">K42</strain>
    </source>
</reference>
<dbReference type="CDD" id="cd01832">
    <property type="entry name" value="SGNH_hydrolase_like_1"/>
    <property type="match status" value="1"/>
</dbReference>
<dbReference type="PANTHER" id="PTHR43784">
    <property type="entry name" value="GDSL-LIKE LIPASE/ACYLHYDROLASE, PUTATIVE (AFU_ORTHOLOGUE AFUA_2G00820)-RELATED"/>
    <property type="match status" value="1"/>
</dbReference>
<dbReference type="PANTHER" id="PTHR43784:SF2">
    <property type="entry name" value="GDSL-LIKE LIPASE_ACYLHYDROLASE, PUTATIVE (AFU_ORTHOLOGUE AFUA_2G00820)-RELATED"/>
    <property type="match status" value="1"/>
</dbReference>
<dbReference type="AlphaFoldDB" id="G2GDW2"/>
<keyword evidence="4" id="KW-1185">Reference proteome</keyword>
<protein>
    <recommendedName>
        <fullName evidence="2">SGNH hydrolase-type esterase domain-containing protein</fullName>
    </recommendedName>
</protein>
<dbReference type="OrthoDB" id="3465773at2"/>
<dbReference type="InterPro" id="IPR013830">
    <property type="entry name" value="SGNH_hydro"/>
</dbReference>
<accession>G2GDW2</accession>
<feature type="compositionally biased region" description="Low complexity" evidence="1">
    <location>
        <begin position="289"/>
        <end position="300"/>
    </location>
</feature>
<dbReference type="Proteomes" id="UP000004217">
    <property type="component" value="Unassembled WGS sequence"/>
</dbReference>
<sequence length="345" mass="35709">MRPLRFVALGDSLTEGVGDPVGDGWRGWAALLAGGLGEPAAQFTNLAVSGAQTRDVLESQLPAALELRPDLASVLVGVNDTLRRTFDIRLVADRLDHVYAAFARQGTAVLTACLPDPGAMLGLPAVLGTPLARRQRAVNTVVHALSERHGALHLHAAEADWVSDRAMWSADRLHPGERGHRQLAARFHEILAASGTASGSAPAAEPEFPPPARSASLFWLATAGSAWLVRRCHDLLPQLLRLAAVEMGHRARGTSGRLDLSAAQSVSAALSAVGAREAVPGLEGGWAAGPGTAARTAPGRLRTGSPLSDRPAGGPELTDVAGVPVSLALPGPRPVPGVRPAPEAA</sequence>
<dbReference type="EMBL" id="AGBF01000059">
    <property type="protein sequence ID" value="EGX58321.1"/>
    <property type="molecule type" value="Genomic_DNA"/>
</dbReference>
<dbReference type="InterPro" id="IPR053140">
    <property type="entry name" value="GDSL_Rv0518-like"/>
</dbReference>
<comment type="caution">
    <text evidence="3">The sequence shown here is derived from an EMBL/GenBank/DDBJ whole genome shotgun (WGS) entry which is preliminary data.</text>
</comment>
<organism evidence="3 4">
    <name type="scientific">Streptomyces zinciresistens K42</name>
    <dbReference type="NCBI Taxonomy" id="700597"/>
    <lineage>
        <taxon>Bacteria</taxon>
        <taxon>Bacillati</taxon>
        <taxon>Actinomycetota</taxon>
        <taxon>Actinomycetes</taxon>
        <taxon>Kitasatosporales</taxon>
        <taxon>Streptomycetaceae</taxon>
        <taxon>Streptomyces</taxon>
    </lineage>
</organism>
<feature type="domain" description="SGNH hydrolase-type esterase" evidence="2">
    <location>
        <begin position="8"/>
        <end position="181"/>
    </location>
</feature>